<dbReference type="SUPFAM" id="SSF47616">
    <property type="entry name" value="GST C-terminal domain-like"/>
    <property type="match status" value="1"/>
</dbReference>
<dbReference type="EMBL" id="BLLF01001649">
    <property type="protein sequence ID" value="GFH20508.1"/>
    <property type="molecule type" value="Genomic_DNA"/>
</dbReference>
<dbReference type="AlphaFoldDB" id="A0A699ZQ31"/>
<comment type="caution">
    <text evidence="1">The sequence shown here is derived from an EMBL/GenBank/DDBJ whole genome shotgun (WGS) entry which is preliminary data.</text>
</comment>
<protein>
    <recommendedName>
        <fullName evidence="3">GST C-terminal domain-containing protein</fullName>
    </recommendedName>
</protein>
<reference evidence="1 2" key="1">
    <citation type="submission" date="2020-02" db="EMBL/GenBank/DDBJ databases">
        <title>Draft genome sequence of Haematococcus lacustris strain NIES-144.</title>
        <authorList>
            <person name="Morimoto D."/>
            <person name="Nakagawa S."/>
            <person name="Yoshida T."/>
            <person name="Sawayama S."/>
        </authorList>
    </citation>
    <scope>NUCLEOTIDE SEQUENCE [LARGE SCALE GENOMIC DNA]</scope>
    <source>
        <strain evidence="1 2">NIES-144</strain>
    </source>
</reference>
<sequence length="81" mass="8592">MTAAPGGSTGLGCLHWLDLGQLQVAPSQRQRDVVAMAVRELHERTMQLETLLSPKGPFANGSTLTLADCAYPAAFLSGRLP</sequence>
<dbReference type="CDD" id="cd00299">
    <property type="entry name" value="GST_C_family"/>
    <property type="match status" value="1"/>
</dbReference>
<evidence type="ECO:0000313" key="1">
    <source>
        <dbReference type="EMBL" id="GFH20508.1"/>
    </source>
</evidence>
<dbReference type="InterPro" id="IPR036282">
    <property type="entry name" value="Glutathione-S-Trfase_C_sf"/>
</dbReference>
<proteinExistence type="predicted"/>
<accession>A0A699ZQ31</accession>
<dbReference type="Gene3D" id="1.20.1050.10">
    <property type="match status" value="1"/>
</dbReference>
<dbReference type="Proteomes" id="UP000485058">
    <property type="component" value="Unassembled WGS sequence"/>
</dbReference>
<gene>
    <name evidence="1" type="ORF">HaLaN_17644</name>
</gene>
<evidence type="ECO:0000313" key="2">
    <source>
        <dbReference type="Proteomes" id="UP000485058"/>
    </source>
</evidence>
<organism evidence="1 2">
    <name type="scientific">Haematococcus lacustris</name>
    <name type="common">Green alga</name>
    <name type="synonym">Haematococcus pluvialis</name>
    <dbReference type="NCBI Taxonomy" id="44745"/>
    <lineage>
        <taxon>Eukaryota</taxon>
        <taxon>Viridiplantae</taxon>
        <taxon>Chlorophyta</taxon>
        <taxon>core chlorophytes</taxon>
        <taxon>Chlorophyceae</taxon>
        <taxon>CS clade</taxon>
        <taxon>Chlamydomonadales</taxon>
        <taxon>Haematococcaceae</taxon>
        <taxon>Haematococcus</taxon>
    </lineage>
</organism>
<keyword evidence="2" id="KW-1185">Reference proteome</keyword>
<evidence type="ECO:0008006" key="3">
    <source>
        <dbReference type="Google" id="ProtNLM"/>
    </source>
</evidence>
<name>A0A699ZQ31_HAELA</name>